<sequence length="156" mass="17100">MDLKLELIVLPVSDIDRAKAFYEKVGFRLDVDHTVNEDFRVVHFTPPGSECSIIFGEAMTSTAPGTTQSLYLVVSEIEEARAELVGRGIEVSEIFHDAGGLFHGHEGGDVTHYGPGQERLAGLHPERASYGSFLTFSDPDGNGWVLQEVSQRLPGR</sequence>
<dbReference type="EMBL" id="JBEXIP010000052">
    <property type="protein sequence ID" value="MET8438178.1"/>
    <property type="molecule type" value="Genomic_DNA"/>
</dbReference>
<comment type="caution">
    <text evidence="2">The sequence shown here is derived from an EMBL/GenBank/DDBJ whole genome shotgun (WGS) entry which is preliminary data.</text>
</comment>
<reference evidence="2 3" key="1">
    <citation type="submission" date="2024-06" db="EMBL/GenBank/DDBJ databases">
        <title>The Natural Products Discovery Center: Release of the First 8490 Sequenced Strains for Exploring Actinobacteria Biosynthetic Diversity.</title>
        <authorList>
            <person name="Kalkreuter E."/>
            <person name="Kautsar S.A."/>
            <person name="Yang D."/>
            <person name="Bader C.D."/>
            <person name="Teijaro C.N."/>
            <person name="Fluegel L."/>
            <person name="Davis C.M."/>
            <person name="Simpson J.R."/>
            <person name="Lauterbach L."/>
            <person name="Steele A.D."/>
            <person name="Gui C."/>
            <person name="Meng S."/>
            <person name="Li G."/>
            <person name="Viehrig K."/>
            <person name="Ye F."/>
            <person name="Su P."/>
            <person name="Kiefer A.F."/>
            <person name="Nichols A."/>
            <person name="Cepeda A.J."/>
            <person name="Yan W."/>
            <person name="Fan B."/>
            <person name="Jiang Y."/>
            <person name="Adhikari A."/>
            <person name="Zheng C.-J."/>
            <person name="Schuster L."/>
            <person name="Cowan T.M."/>
            <person name="Smanski M.J."/>
            <person name="Chevrette M.G."/>
            <person name="De Carvalho L.P.S."/>
            <person name="Shen B."/>
        </authorList>
    </citation>
    <scope>NUCLEOTIDE SEQUENCE [LARGE SCALE GENOMIC DNA]</scope>
    <source>
        <strain evidence="2 3">NPDC005137</strain>
    </source>
</reference>
<dbReference type="InterPro" id="IPR004360">
    <property type="entry name" value="Glyas_Fos-R_dOase_dom"/>
</dbReference>
<dbReference type="Proteomes" id="UP001550044">
    <property type="component" value="Unassembled WGS sequence"/>
</dbReference>
<evidence type="ECO:0000313" key="3">
    <source>
        <dbReference type="Proteomes" id="UP001550044"/>
    </source>
</evidence>
<feature type="domain" description="VOC" evidence="1">
    <location>
        <begin position="4"/>
        <end position="149"/>
    </location>
</feature>
<dbReference type="InterPro" id="IPR029068">
    <property type="entry name" value="Glyas_Bleomycin-R_OHBP_Dase"/>
</dbReference>
<dbReference type="Pfam" id="PF00903">
    <property type="entry name" value="Glyoxalase"/>
    <property type="match status" value="1"/>
</dbReference>
<evidence type="ECO:0000313" key="2">
    <source>
        <dbReference type="EMBL" id="MET8438178.1"/>
    </source>
</evidence>
<keyword evidence="3" id="KW-1185">Reference proteome</keyword>
<dbReference type="InterPro" id="IPR037523">
    <property type="entry name" value="VOC_core"/>
</dbReference>
<gene>
    <name evidence="2" type="ORF">ABZV61_36760</name>
</gene>
<dbReference type="RefSeq" id="WP_356674871.1">
    <property type="nucleotide sequence ID" value="NZ_JBEXEF010000228.1"/>
</dbReference>
<protein>
    <submittedName>
        <fullName evidence="2">VOC family protein</fullName>
    </submittedName>
</protein>
<dbReference type="Gene3D" id="3.10.180.10">
    <property type="entry name" value="2,3-Dihydroxybiphenyl 1,2-Dioxygenase, domain 1"/>
    <property type="match status" value="1"/>
</dbReference>
<name>A0ABV2UN27_9ACTN</name>
<proteinExistence type="predicted"/>
<dbReference type="SUPFAM" id="SSF54593">
    <property type="entry name" value="Glyoxalase/Bleomycin resistance protein/Dihydroxybiphenyl dioxygenase"/>
    <property type="match status" value="1"/>
</dbReference>
<accession>A0ABV2UN27</accession>
<dbReference type="PROSITE" id="PS51819">
    <property type="entry name" value="VOC"/>
    <property type="match status" value="1"/>
</dbReference>
<evidence type="ECO:0000259" key="1">
    <source>
        <dbReference type="PROSITE" id="PS51819"/>
    </source>
</evidence>
<organism evidence="2 3">
    <name type="scientific">Streptomyces sp. 900116325</name>
    <dbReference type="NCBI Taxonomy" id="3154295"/>
    <lineage>
        <taxon>Bacteria</taxon>
        <taxon>Bacillati</taxon>
        <taxon>Actinomycetota</taxon>
        <taxon>Actinomycetes</taxon>
        <taxon>Kitasatosporales</taxon>
        <taxon>Streptomycetaceae</taxon>
        <taxon>Streptomyces</taxon>
    </lineage>
</organism>